<keyword evidence="2" id="KW-0472">Membrane</keyword>
<dbReference type="NCBIfam" id="NF037996">
    <property type="entry name" value="B-4DMT"/>
    <property type="match status" value="1"/>
</dbReference>
<dbReference type="AlphaFoldDB" id="A0A853B741"/>
<evidence type="ECO:0000256" key="2">
    <source>
        <dbReference type="SAM" id="Phobius"/>
    </source>
</evidence>
<comment type="caution">
    <text evidence="3">The sequence shown here is derived from an EMBL/GenBank/DDBJ whole genome shotgun (WGS) entry which is preliminary data.</text>
</comment>
<accession>A0A853B741</accession>
<protein>
    <submittedName>
        <fullName evidence="3">Uncharacterized protein</fullName>
    </submittedName>
</protein>
<dbReference type="InterPro" id="IPR047958">
    <property type="entry name" value="B-4DMT-like"/>
</dbReference>
<dbReference type="Proteomes" id="UP000549616">
    <property type="component" value="Unassembled WGS sequence"/>
</dbReference>
<keyword evidence="4" id="KW-1185">Reference proteome</keyword>
<reference evidence="3 4" key="1">
    <citation type="submission" date="2020-07" db="EMBL/GenBank/DDBJ databases">
        <title>Sequencing the genomes of 1000 actinobacteria strains.</title>
        <authorList>
            <person name="Klenk H.-P."/>
        </authorList>
    </citation>
    <scope>NUCLEOTIDE SEQUENCE [LARGE SCALE GENOMIC DNA]</scope>
    <source>
        <strain evidence="3 4">DSM 104006</strain>
    </source>
</reference>
<gene>
    <name evidence="3" type="ORF">HNR02_004416</name>
</gene>
<sequence length="165" mass="17454">MVFRSWLVRGLGMAVLHAIAEIALAKATVYDPTGLTTTRIAVIALLVGAAALWSALDAWTRREEAGRTWFIAALVAGPVSGVLYVIGRALFVDRTGATELWPAVSGGAAFTALLVLVPAGLGLFVGGRLKRPGGPEEPEDDRTAPRRPRPSARPRPTPRHRAAGD</sequence>
<name>A0A853B741_9PSEU</name>
<evidence type="ECO:0000313" key="3">
    <source>
        <dbReference type="EMBL" id="NYI91093.1"/>
    </source>
</evidence>
<feature type="transmembrane region" description="Helical" evidence="2">
    <location>
        <begin position="68"/>
        <end position="91"/>
    </location>
</feature>
<organism evidence="3 4">
    <name type="scientific">Amycolatopsis endophytica</name>
    <dbReference type="NCBI Taxonomy" id="860233"/>
    <lineage>
        <taxon>Bacteria</taxon>
        <taxon>Bacillati</taxon>
        <taxon>Actinomycetota</taxon>
        <taxon>Actinomycetes</taxon>
        <taxon>Pseudonocardiales</taxon>
        <taxon>Pseudonocardiaceae</taxon>
        <taxon>Amycolatopsis</taxon>
    </lineage>
</organism>
<dbReference type="EMBL" id="JACCFK010000001">
    <property type="protein sequence ID" value="NYI91093.1"/>
    <property type="molecule type" value="Genomic_DNA"/>
</dbReference>
<dbReference type="RefSeq" id="WP_179775025.1">
    <property type="nucleotide sequence ID" value="NZ_JACCFK010000001.1"/>
</dbReference>
<keyword evidence="2" id="KW-0812">Transmembrane</keyword>
<feature type="transmembrane region" description="Helical" evidence="2">
    <location>
        <begin position="35"/>
        <end position="56"/>
    </location>
</feature>
<feature type="transmembrane region" description="Helical" evidence="2">
    <location>
        <begin position="103"/>
        <end position="125"/>
    </location>
</feature>
<proteinExistence type="predicted"/>
<feature type="compositionally biased region" description="Basic residues" evidence="1">
    <location>
        <begin position="145"/>
        <end position="165"/>
    </location>
</feature>
<feature type="region of interest" description="Disordered" evidence="1">
    <location>
        <begin position="129"/>
        <end position="165"/>
    </location>
</feature>
<keyword evidence="2" id="KW-1133">Transmembrane helix</keyword>
<evidence type="ECO:0000313" key="4">
    <source>
        <dbReference type="Proteomes" id="UP000549616"/>
    </source>
</evidence>
<evidence type="ECO:0000256" key="1">
    <source>
        <dbReference type="SAM" id="MobiDB-lite"/>
    </source>
</evidence>